<comment type="caution">
    <text evidence="2">The sequence shown here is derived from an EMBL/GenBank/DDBJ whole genome shotgun (WGS) entry which is preliminary data.</text>
</comment>
<dbReference type="GO" id="GO:0008168">
    <property type="term" value="F:methyltransferase activity"/>
    <property type="evidence" value="ECO:0007669"/>
    <property type="project" value="UniProtKB-KW"/>
</dbReference>
<dbReference type="SUPFAM" id="SSF53335">
    <property type="entry name" value="S-adenosyl-L-methionine-dependent methyltransferases"/>
    <property type="match status" value="1"/>
</dbReference>
<name>A0A5M6IKL5_9PROT</name>
<keyword evidence="2" id="KW-0489">Methyltransferase</keyword>
<dbReference type="Pfam" id="PF13649">
    <property type="entry name" value="Methyltransf_25"/>
    <property type="match status" value="1"/>
</dbReference>
<dbReference type="InterPro" id="IPR050508">
    <property type="entry name" value="Methyltransf_Superfamily"/>
</dbReference>
<evidence type="ECO:0000313" key="3">
    <source>
        <dbReference type="Proteomes" id="UP000325255"/>
    </source>
</evidence>
<keyword evidence="2" id="KW-0808">Transferase</keyword>
<dbReference type="InterPro" id="IPR029063">
    <property type="entry name" value="SAM-dependent_MTases_sf"/>
</dbReference>
<protein>
    <submittedName>
        <fullName evidence="2">Methyltransferase domain-containing protein</fullName>
    </submittedName>
</protein>
<dbReference type="Proteomes" id="UP000325255">
    <property type="component" value="Unassembled WGS sequence"/>
</dbReference>
<dbReference type="GO" id="GO:0032259">
    <property type="term" value="P:methylation"/>
    <property type="evidence" value="ECO:0007669"/>
    <property type="project" value="UniProtKB-KW"/>
</dbReference>
<dbReference type="PANTHER" id="PTHR42912:SF45">
    <property type="entry name" value="23S RRNA (GUANINE(745)-N(1))-METHYLTRANSFERASE"/>
    <property type="match status" value="1"/>
</dbReference>
<dbReference type="InterPro" id="IPR041698">
    <property type="entry name" value="Methyltransf_25"/>
</dbReference>
<dbReference type="CDD" id="cd02440">
    <property type="entry name" value="AdoMet_MTases"/>
    <property type="match status" value="1"/>
</dbReference>
<accession>A0A5M6IKL5</accession>
<evidence type="ECO:0000313" key="2">
    <source>
        <dbReference type="EMBL" id="KAA5608796.1"/>
    </source>
</evidence>
<keyword evidence="3" id="KW-1185">Reference proteome</keyword>
<dbReference type="OrthoDB" id="9808140at2"/>
<gene>
    <name evidence="2" type="ORF">F1189_27195</name>
</gene>
<dbReference type="Gene3D" id="3.40.50.150">
    <property type="entry name" value="Vaccinia Virus protein VP39"/>
    <property type="match status" value="1"/>
</dbReference>
<dbReference type="PANTHER" id="PTHR42912">
    <property type="entry name" value="METHYLTRANSFERASE"/>
    <property type="match status" value="1"/>
</dbReference>
<dbReference type="RefSeq" id="WP_150044885.1">
    <property type="nucleotide sequence ID" value="NZ_OW485601.1"/>
</dbReference>
<sequence length="253" mass="28395">MGSYSPGVARGVAGLSAGSANASVADAGGAEHHIPDYLNEIYWWTYIHPRAIRFFERPWLVNLILWGKYVTMRDAAVAELGETLPGRTLQIACVYGDLTPRLAARVPEGSQLDVLDVVPGQLRNLRRKLPENAPVKLLEMDSSAMHLPDATYDRALLFFLLHEMPVPVREATLREALRVVRPGGKLVIVDFAKPSKWHPLKYLWHPVLTRLEPFAPDLWTHPVDTWLPASHRDKVTARASYFGGFYQKLVITV</sequence>
<dbReference type="NCBIfam" id="NF038261">
    <property type="entry name" value="rhodoquin_RquA"/>
    <property type="match status" value="1"/>
</dbReference>
<dbReference type="EMBL" id="VWPK01000067">
    <property type="protein sequence ID" value="KAA5608796.1"/>
    <property type="molecule type" value="Genomic_DNA"/>
</dbReference>
<reference evidence="2 3" key="1">
    <citation type="submission" date="2019-09" db="EMBL/GenBank/DDBJ databases">
        <title>Genome sequence of Rhodovastum atsumiense, a diverse member of the Acetobacteraceae family of non-sulfur purple photosynthetic bacteria.</title>
        <authorList>
            <person name="Meyer T."/>
            <person name="Kyndt J."/>
        </authorList>
    </citation>
    <scope>NUCLEOTIDE SEQUENCE [LARGE SCALE GENOMIC DNA]</scope>
    <source>
        <strain evidence="2 3">DSM 21279</strain>
    </source>
</reference>
<feature type="domain" description="Methyltransferase" evidence="1">
    <location>
        <begin position="89"/>
        <end position="184"/>
    </location>
</feature>
<evidence type="ECO:0000259" key="1">
    <source>
        <dbReference type="Pfam" id="PF13649"/>
    </source>
</evidence>
<organism evidence="2 3">
    <name type="scientific">Rhodovastum atsumiense</name>
    <dbReference type="NCBI Taxonomy" id="504468"/>
    <lineage>
        <taxon>Bacteria</taxon>
        <taxon>Pseudomonadati</taxon>
        <taxon>Pseudomonadota</taxon>
        <taxon>Alphaproteobacteria</taxon>
        <taxon>Acetobacterales</taxon>
        <taxon>Acetobacteraceae</taxon>
        <taxon>Rhodovastum</taxon>
    </lineage>
</organism>
<dbReference type="AlphaFoldDB" id="A0A5M6IKL5"/>
<proteinExistence type="predicted"/>